<sequence>ISTGGQELTGKIKRKIISSAKNELFFNYFEKIHIENSKKALLCEENANDYKYIIDSPQYLDKEWTNIAIECGIKQIEIIKISKNVPGIELADIVSGCIMDLLENVKGVKQIYKECIQSKMWNMISEECPNPNLIFFPDFSEEEIIEMNIFR</sequence>
<feature type="non-terminal residue" evidence="1">
    <location>
        <position position="1"/>
    </location>
</feature>
<proteinExistence type="predicted"/>
<reference evidence="1" key="1">
    <citation type="journal article" date="2014" name="Front. Microbiol.">
        <title>High frequency of phylogenetically diverse reductive dehalogenase-homologous genes in deep subseafloor sedimentary metagenomes.</title>
        <authorList>
            <person name="Kawai M."/>
            <person name="Futagami T."/>
            <person name="Toyoda A."/>
            <person name="Takaki Y."/>
            <person name="Nishi S."/>
            <person name="Hori S."/>
            <person name="Arai W."/>
            <person name="Tsubouchi T."/>
            <person name="Morono Y."/>
            <person name="Uchiyama I."/>
            <person name="Ito T."/>
            <person name="Fujiyama A."/>
            <person name="Inagaki F."/>
            <person name="Takami H."/>
        </authorList>
    </citation>
    <scope>NUCLEOTIDE SEQUENCE</scope>
    <source>
        <strain evidence="1">Expedition CK06-06</strain>
    </source>
</reference>
<organism evidence="1">
    <name type="scientific">marine sediment metagenome</name>
    <dbReference type="NCBI Taxonomy" id="412755"/>
    <lineage>
        <taxon>unclassified sequences</taxon>
        <taxon>metagenomes</taxon>
        <taxon>ecological metagenomes</taxon>
    </lineage>
</organism>
<accession>X1VC33</accession>
<gene>
    <name evidence="1" type="ORF">S12H4_49794</name>
</gene>
<comment type="caution">
    <text evidence="1">The sequence shown here is derived from an EMBL/GenBank/DDBJ whole genome shotgun (WGS) entry which is preliminary data.</text>
</comment>
<evidence type="ECO:0000313" key="1">
    <source>
        <dbReference type="EMBL" id="GAJ14732.1"/>
    </source>
</evidence>
<name>X1VC33_9ZZZZ</name>
<protein>
    <submittedName>
        <fullName evidence="1">Uncharacterized protein</fullName>
    </submittedName>
</protein>
<dbReference type="EMBL" id="BARW01031279">
    <property type="protein sequence ID" value="GAJ14732.1"/>
    <property type="molecule type" value="Genomic_DNA"/>
</dbReference>
<dbReference type="AlphaFoldDB" id="X1VC33"/>